<sequence>MCAGQGALRDIRIILLLQHNGLVRTLKQAAKFLHDIGEPILLSDLVEERIHAEISMYEASVGYNRRVAVKIKLIKEQQQPYLEFVGIEQGSKRLLRNGKRLQYWVFDLGDDHGSIILQDLDLRINPFKGREYGAILIRLKLKGWDLMNGLANTLIKAWLNGQFQGLIRMIYEVLDRERMRTLDTALQQLEQEGLNHQIKPGVEKLNKPGAEKLIKLGAEKLIIVSDRAGLVSNKEEMKSNSPELKLSFRDLNYLPNMHVKQGKHFRKEID</sequence>
<gene>
    <name evidence="2" type="ORF">DY000_02047025</name>
    <name evidence="1" type="ORF">F2Q70_00021040</name>
</gene>
<evidence type="ECO:0000313" key="2">
    <source>
        <dbReference type="EMBL" id="KAF3610525.1"/>
    </source>
</evidence>
<name>A0A8S9GY35_BRACR</name>
<protein>
    <submittedName>
        <fullName evidence="1">Uncharacterized protein</fullName>
    </submittedName>
</protein>
<evidence type="ECO:0000313" key="1">
    <source>
        <dbReference type="EMBL" id="KAF2549088.1"/>
    </source>
</evidence>
<evidence type="ECO:0000313" key="3">
    <source>
        <dbReference type="Proteomes" id="UP000266723"/>
    </source>
</evidence>
<dbReference type="EMBL" id="QGKV02000297">
    <property type="protein sequence ID" value="KAF3610525.1"/>
    <property type="molecule type" value="Genomic_DNA"/>
</dbReference>
<accession>A0A8S9GY35</accession>
<reference evidence="2 3" key="3">
    <citation type="journal article" date="2020" name="BMC Genomics">
        <title>Intraspecific diversification of the crop wild relative Brassica cretica Lam. using demographic model selection.</title>
        <authorList>
            <person name="Kioukis A."/>
            <person name="Michalopoulou V.A."/>
            <person name="Briers L."/>
            <person name="Pirintsos S."/>
            <person name="Studholme D.J."/>
            <person name="Pavlidis P."/>
            <person name="Sarris P.F."/>
        </authorList>
    </citation>
    <scope>NUCLEOTIDE SEQUENCE [LARGE SCALE GENOMIC DNA]</scope>
    <source>
        <strain evidence="3">cv. PFS-1207/04</strain>
        <strain evidence="2">PFS-1207/04</strain>
    </source>
</reference>
<proteinExistence type="predicted"/>
<dbReference type="AlphaFoldDB" id="A0A8S9GY35"/>
<dbReference type="Proteomes" id="UP000266723">
    <property type="component" value="Unassembled WGS sequence"/>
</dbReference>
<dbReference type="OrthoDB" id="10596683at2759"/>
<reference evidence="2" key="2">
    <citation type="submission" date="2019-12" db="EMBL/GenBank/DDBJ databases">
        <authorList>
            <person name="Studholme D.J."/>
            <person name="Sarris P."/>
        </authorList>
    </citation>
    <scope>NUCLEOTIDE SEQUENCE</scope>
    <source>
        <strain evidence="2">PFS-1207/04</strain>
        <tissue evidence="2">Leaf</tissue>
    </source>
</reference>
<keyword evidence="3" id="KW-1185">Reference proteome</keyword>
<organism evidence="1">
    <name type="scientific">Brassica cretica</name>
    <name type="common">Mustard</name>
    <dbReference type="NCBI Taxonomy" id="69181"/>
    <lineage>
        <taxon>Eukaryota</taxon>
        <taxon>Viridiplantae</taxon>
        <taxon>Streptophyta</taxon>
        <taxon>Embryophyta</taxon>
        <taxon>Tracheophyta</taxon>
        <taxon>Spermatophyta</taxon>
        <taxon>Magnoliopsida</taxon>
        <taxon>eudicotyledons</taxon>
        <taxon>Gunneridae</taxon>
        <taxon>Pentapetalae</taxon>
        <taxon>rosids</taxon>
        <taxon>malvids</taxon>
        <taxon>Brassicales</taxon>
        <taxon>Brassicaceae</taxon>
        <taxon>Brassiceae</taxon>
        <taxon>Brassica</taxon>
    </lineage>
</organism>
<dbReference type="EMBL" id="QGKY02001925">
    <property type="protein sequence ID" value="KAF2549088.1"/>
    <property type="molecule type" value="Genomic_DNA"/>
</dbReference>
<comment type="caution">
    <text evidence="1">The sequence shown here is derived from an EMBL/GenBank/DDBJ whole genome shotgun (WGS) entry which is preliminary data.</text>
</comment>
<reference evidence="1" key="1">
    <citation type="submission" date="2019-12" db="EMBL/GenBank/DDBJ databases">
        <title>Genome sequencing and annotation of Brassica cretica.</title>
        <authorList>
            <person name="Studholme D.J."/>
            <person name="Sarris P.F."/>
        </authorList>
    </citation>
    <scope>NUCLEOTIDE SEQUENCE</scope>
    <source>
        <strain evidence="1">PFS-102/07</strain>
        <tissue evidence="1">Leaf</tissue>
    </source>
</reference>